<proteinExistence type="predicted"/>
<protein>
    <submittedName>
        <fullName evidence="2">Uncharacterized protein</fullName>
    </submittedName>
</protein>
<feature type="transmembrane region" description="Helical" evidence="1">
    <location>
        <begin position="16"/>
        <end position="35"/>
    </location>
</feature>
<keyword evidence="1" id="KW-0812">Transmembrane</keyword>
<sequence>MAGRRISTCNCNSLKYLHVLWVFVSHMFGHVYIMVTRICQSLRKCYFKNYEGIMQPLGTR</sequence>
<keyword evidence="1" id="KW-1133">Transmembrane helix</keyword>
<evidence type="ECO:0000313" key="2">
    <source>
        <dbReference type="EMBL" id="MBX43325.1"/>
    </source>
</evidence>
<dbReference type="EMBL" id="GGEC01062841">
    <property type="protein sequence ID" value="MBX43325.1"/>
    <property type="molecule type" value="Transcribed_RNA"/>
</dbReference>
<keyword evidence="1" id="KW-0472">Membrane</keyword>
<reference evidence="2" key="1">
    <citation type="submission" date="2018-02" db="EMBL/GenBank/DDBJ databases">
        <title>Rhizophora mucronata_Transcriptome.</title>
        <authorList>
            <person name="Meera S.P."/>
            <person name="Sreeshan A."/>
            <person name="Augustine A."/>
        </authorList>
    </citation>
    <scope>NUCLEOTIDE SEQUENCE</scope>
    <source>
        <tissue evidence="2">Leaf</tissue>
    </source>
</reference>
<dbReference type="AlphaFoldDB" id="A0A2P2NLK1"/>
<evidence type="ECO:0000256" key="1">
    <source>
        <dbReference type="SAM" id="Phobius"/>
    </source>
</evidence>
<organism evidence="2">
    <name type="scientific">Rhizophora mucronata</name>
    <name type="common">Asiatic mangrove</name>
    <dbReference type="NCBI Taxonomy" id="61149"/>
    <lineage>
        <taxon>Eukaryota</taxon>
        <taxon>Viridiplantae</taxon>
        <taxon>Streptophyta</taxon>
        <taxon>Embryophyta</taxon>
        <taxon>Tracheophyta</taxon>
        <taxon>Spermatophyta</taxon>
        <taxon>Magnoliopsida</taxon>
        <taxon>eudicotyledons</taxon>
        <taxon>Gunneridae</taxon>
        <taxon>Pentapetalae</taxon>
        <taxon>rosids</taxon>
        <taxon>fabids</taxon>
        <taxon>Malpighiales</taxon>
        <taxon>Rhizophoraceae</taxon>
        <taxon>Rhizophora</taxon>
    </lineage>
</organism>
<name>A0A2P2NLK1_RHIMU</name>
<accession>A0A2P2NLK1</accession>